<feature type="chain" id="PRO_5047411215" evidence="7">
    <location>
        <begin position="21"/>
        <end position="374"/>
    </location>
</feature>
<feature type="transmembrane region" description="Helical" evidence="6">
    <location>
        <begin position="51"/>
        <end position="70"/>
    </location>
</feature>
<reference evidence="8 9" key="1">
    <citation type="submission" date="2022-08" db="EMBL/GenBank/DDBJ databases">
        <authorList>
            <person name="Somphong A."/>
            <person name="Phongsopitanun W."/>
        </authorList>
    </citation>
    <scope>NUCLEOTIDE SEQUENCE [LARGE SCALE GENOMIC DNA]</scope>
    <source>
        <strain evidence="8 9">LP11</strain>
    </source>
</reference>
<organism evidence="8 9">
    <name type="scientific">Streptomyces pyxinicus</name>
    <dbReference type="NCBI Taxonomy" id="2970331"/>
    <lineage>
        <taxon>Bacteria</taxon>
        <taxon>Bacillati</taxon>
        <taxon>Actinomycetota</taxon>
        <taxon>Actinomycetes</taxon>
        <taxon>Kitasatosporales</taxon>
        <taxon>Streptomycetaceae</taxon>
        <taxon>Streptomyces</taxon>
    </lineage>
</organism>
<gene>
    <name evidence="8" type="ORF">NX794_30045</name>
</gene>
<keyword evidence="9" id="KW-1185">Reference proteome</keyword>
<dbReference type="SUPFAM" id="SSF103473">
    <property type="entry name" value="MFS general substrate transporter"/>
    <property type="match status" value="1"/>
</dbReference>
<feature type="transmembrane region" description="Helical" evidence="6">
    <location>
        <begin position="143"/>
        <end position="160"/>
    </location>
</feature>
<feature type="transmembrane region" description="Helical" evidence="6">
    <location>
        <begin position="233"/>
        <end position="253"/>
    </location>
</feature>
<evidence type="ECO:0000256" key="3">
    <source>
        <dbReference type="ARBA" id="ARBA00022692"/>
    </source>
</evidence>
<keyword evidence="5 6" id="KW-0472">Membrane</keyword>
<dbReference type="PANTHER" id="PTHR23513:SF11">
    <property type="entry name" value="STAPHYLOFERRIN A TRANSPORTER"/>
    <property type="match status" value="1"/>
</dbReference>
<protein>
    <submittedName>
        <fullName evidence="8">MFS transporter</fullName>
    </submittedName>
</protein>
<evidence type="ECO:0000256" key="4">
    <source>
        <dbReference type="ARBA" id="ARBA00022989"/>
    </source>
</evidence>
<proteinExistence type="predicted"/>
<dbReference type="InterPro" id="IPR011701">
    <property type="entry name" value="MFS"/>
</dbReference>
<accession>A0ABT2BA78</accession>
<sequence>MSGPALLLAGFALAGSAAQASSLLAGITAAAAAGGPVLGALLDRAEHPGRLLAAALALYAGGLAAILGCLGRLPFSLVVPVAVLTGLFGPALSGGWTARLPHVVTDARRLPRANALDAATFAAASLTGPALAGGAAQLRGAPAAVVAAALLVGCAVPLAWRMPGGTPTAGRRDTRKASSLLDDLTAGLRTVVRNRRLAEATLTSVLCCAAQGMLTACLPVLGERLLGGAGRAVLLTSCTAGAALAANAVLARFPRALAPDTIVRAGALLQSGAAALAALGRPVALVAALVVAGIGEGPQLTALFAIRHREAPERLRGQVFTTGASLKITGFAAGAALAGPLAPRSLPLAVGVSAFAALVGVARPGPRRPPGQVR</sequence>
<keyword evidence="7" id="KW-0732">Signal</keyword>
<evidence type="ECO:0000256" key="1">
    <source>
        <dbReference type="ARBA" id="ARBA00004651"/>
    </source>
</evidence>
<feature type="transmembrane region" description="Helical" evidence="6">
    <location>
        <begin position="77"/>
        <end position="98"/>
    </location>
</feature>
<dbReference type="Gene3D" id="1.20.1250.20">
    <property type="entry name" value="MFS general substrate transporter like domains"/>
    <property type="match status" value="1"/>
</dbReference>
<feature type="transmembrane region" description="Helical" evidence="6">
    <location>
        <begin position="200"/>
        <end position="221"/>
    </location>
</feature>
<comment type="subcellular location">
    <subcellularLocation>
        <location evidence="1">Cell membrane</location>
        <topology evidence="1">Multi-pass membrane protein</topology>
    </subcellularLocation>
</comment>
<feature type="signal peptide" evidence="7">
    <location>
        <begin position="1"/>
        <end position="20"/>
    </location>
</feature>
<comment type="caution">
    <text evidence="8">The sequence shown here is derived from an EMBL/GenBank/DDBJ whole genome shotgun (WGS) entry which is preliminary data.</text>
</comment>
<keyword evidence="2" id="KW-1003">Cell membrane</keyword>
<evidence type="ECO:0000313" key="8">
    <source>
        <dbReference type="EMBL" id="MCS0605414.1"/>
    </source>
</evidence>
<evidence type="ECO:0000256" key="7">
    <source>
        <dbReference type="SAM" id="SignalP"/>
    </source>
</evidence>
<feature type="transmembrane region" description="Helical" evidence="6">
    <location>
        <begin position="345"/>
        <end position="362"/>
    </location>
</feature>
<feature type="transmembrane region" description="Helical" evidence="6">
    <location>
        <begin position="118"/>
        <end position="136"/>
    </location>
</feature>
<dbReference type="EMBL" id="JANUGP010000031">
    <property type="protein sequence ID" value="MCS0605414.1"/>
    <property type="molecule type" value="Genomic_DNA"/>
</dbReference>
<dbReference type="Proteomes" id="UP001205612">
    <property type="component" value="Unassembled WGS sequence"/>
</dbReference>
<name>A0ABT2BA78_9ACTN</name>
<evidence type="ECO:0000256" key="5">
    <source>
        <dbReference type="ARBA" id="ARBA00023136"/>
    </source>
</evidence>
<keyword evidence="3 6" id="KW-0812">Transmembrane</keyword>
<evidence type="ECO:0000256" key="2">
    <source>
        <dbReference type="ARBA" id="ARBA00022475"/>
    </source>
</evidence>
<keyword evidence="4 6" id="KW-1133">Transmembrane helix</keyword>
<dbReference type="PANTHER" id="PTHR23513">
    <property type="entry name" value="INTEGRAL MEMBRANE EFFLUX PROTEIN-RELATED"/>
    <property type="match status" value="1"/>
</dbReference>
<dbReference type="InterPro" id="IPR036259">
    <property type="entry name" value="MFS_trans_sf"/>
</dbReference>
<feature type="transmembrane region" description="Helical" evidence="6">
    <location>
        <begin position="273"/>
        <end position="294"/>
    </location>
</feature>
<evidence type="ECO:0000256" key="6">
    <source>
        <dbReference type="SAM" id="Phobius"/>
    </source>
</evidence>
<evidence type="ECO:0000313" key="9">
    <source>
        <dbReference type="Proteomes" id="UP001205612"/>
    </source>
</evidence>
<dbReference type="Pfam" id="PF07690">
    <property type="entry name" value="MFS_1"/>
    <property type="match status" value="1"/>
</dbReference>